<protein>
    <submittedName>
        <fullName evidence="1">Uncharacterized protein</fullName>
    </submittedName>
</protein>
<comment type="caution">
    <text evidence="1">The sequence shown here is derived from an EMBL/GenBank/DDBJ whole genome shotgun (WGS) entry which is preliminary data.</text>
</comment>
<name>A0ABM9CQZ2_9BACL</name>
<accession>A0ABM9CQZ2</accession>
<keyword evidence="2" id="KW-1185">Reference proteome</keyword>
<evidence type="ECO:0000313" key="2">
    <source>
        <dbReference type="Proteomes" id="UP000838324"/>
    </source>
</evidence>
<dbReference type="EMBL" id="CAKMMG010000009">
    <property type="protein sequence ID" value="CAH1219409.1"/>
    <property type="molecule type" value="Genomic_DNA"/>
</dbReference>
<sequence length="186" mass="21044">MPPKAERGANMTLNHYLGSDRPLPAGSFGYVFSYQKYADIPKSDDPSALHNIIDLSHLNDTLFQVFESDLDAAGLEIADVTALPWRQKLLITKPYVYGISGSFTISKEMREQSPLSFEIGRKCIGLLLSHMNDHMEEGESMEIYSCWDSELEMDRNPELDSTLHLPDFQLGDVFELADKQLIRVTK</sequence>
<proteinExistence type="predicted"/>
<gene>
    <name evidence="1" type="ORF">PAECIP111892_04746</name>
</gene>
<organism evidence="1 2">
    <name type="scientific">Paenibacillus auburnensis</name>
    <dbReference type="NCBI Taxonomy" id="2905649"/>
    <lineage>
        <taxon>Bacteria</taxon>
        <taxon>Bacillati</taxon>
        <taxon>Bacillota</taxon>
        <taxon>Bacilli</taxon>
        <taxon>Bacillales</taxon>
        <taxon>Paenibacillaceae</taxon>
        <taxon>Paenibacillus</taxon>
    </lineage>
</organism>
<dbReference type="Proteomes" id="UP000838324">
    <property type="component" value="Unassembled WGS sequence"/>
</dbReference>
<evidence type="ECO:0000313" key="1">
    <source>
        <dbReference type="EMBL" id="CAH1219409.1"/>
    </source>
</evidence>
<reference evidence="1" key="1">
    <citation type="submission" date="2022-01" db="EMBL/GenBank/DDBJ databases">
        <authorList>
            <person name="Criscuolo A."/>
        </authorList>
    </citation>
    <scope>NUCLEOTIDE SEQUENCE</scope>
    <source>
        <strain evidence="1">CIP111892</strain>
    </source>
</reference>